<evidence type="ECO:0000259" key="2">
    <source>
        <dbReference type="Pfam" id="PF18912"/>
    </source>
</evidence>
<keyword evidence="4" id="KW-1185">Reference proteome</keyword>
<dbReference type="InterPro" id="IPR000836">
    <property type="entry name" value="PRTase_dom"/>
</dbReference>
<reference evidence="4" key="1">
    <citation type="journal article" date="2019" name="Int. J. Syst. Evol. Microbiol.">
        <title>The Global Catalogue of Microorganisms (GCM) 10K type strain sequencing project: providing services to taxonomists for standard genome sequencing and annotation.</title>
        <authorList>
            <consortium name="The Broad Institute Genomics Platform"/>
            <consortium name="The Broad Institute Genome Sequencing Center for Infectious Disease"/>
            <person name="Wu L."/>
            <person name="Ma J."/>
        </authorList>
    </citation>
    <scope>NUCLEOTIDE SEQUENCE [LARGE SCALE GENOMIC DNA]</scope>
    <source>
        <strain evidence="4">CGMCC 4.7192</strain>
    </source>
</reference>
<gene>
    <name evidence="3" type="ORF">ACFSKO_14765</name>
</gene>
<comment type="caution">
    <text evidence="3">The sequence shown here is derived from an EMBL/GenBank/DDBJ whole genome shotgun (WGS) entry which is preliminary data.</text>
</comment>
<dbReference type="PANTHER" id="PTHR47505:SF1">
    <property type="entry name" value="DNA UTILIZATION PROTEIN YHGH"/>
    <property type="match status" value="1"/>
</dbReference>
<evidence type="ECO:0000256" key="1">
    <source>
        <dbReference type="ARBA" id="ARBA00008007"/>
    </source>
</evidence>
<name>A0ABW5BL59_9PROT</name>
<proteinExistence type="inferred from homology"/>
<dbReference type="PANTHER" id="PTHR47505">
    <property type="entry name" value="DNA UTILIZATION PROTEIN YHGH"/>
    <property type="match status" value="1"/>
</dbReference>
<protein>
    <submittedName>
        <fullName evidence="3">ComF family protein</fullName>
    </submittedName>
</protein>
<sequence length="258" mass="29047">MVDFLKFVSRSVPEAVLSLVSGIVDYALPPVCGNCQEPVLNSNGICGVCWASLTFISDPCCVCCGYPFDYFVKDDVLCGECLRSPKSFDRCRSALSYDDHSKNMIIGFKHADRTYLTKLFTRWIALVGKEILMDVDFISPVPLHPRRLLARRYNQSGLLAQKIAYSHKKVYLPDLLLRTKNTSSQGHLSLINRWKNVRTAFEINPKYADCIRNKNIILIDDVYTTGATLEACSRVLKKQKVAKINVLVLSRVLKESGS</sequence>
<dbReference type="InterPro" id="IPR044005">
    <property type="entry name" value="DZR_2"/>
</dbReference>
<dbReference type="SUPFAM" id="SSF53271">
    <property type="entry name" value="PRTase-like"/>
    <property type="match status" value="1"/>
</dbReference>
<dbReference type="RefSeq" id="WP_380252974.1">
    <property type="nucleotide sequence ID" value="NZ_JBHUII010000008.1"/>
</dbReference>
<dbReference type="InterPro" id="IPR029057">
    <property type="entry name" value="PRTase-like"/>
</dbReference>
<dbReference type="EMBL" id="JBHUII010000008">
    <property type="protein sequence ID" value="MFD2206888.1"/>
    <property type="molecule type" value="Genomic_DNA"/>
</dbReference>
<comment type="similarity">
    <text evidence="1">Belongs to the ComF/GntX family.</text>
</comment>
<accession>A0ABW5BL59</accession>
<feature type="domain" description="Double zinc ribbon" evidence="2">
    <location>
        <begin position="23"/>
        <end position="82"/>
    </location>
</feature>
<dbReference type="CDD" id="cd06223">
    <property type="entry name" value="PRTases_typeI"/>
    <property type="match status" value="1"/>
</dbReference>
<organism evidence="3 4">
    <name type="scientific">Kiloniella antarctica</name>
    <dbReference type="NCBI Taxonomy" id="1550907"/>
    <lineage>
        <taxon>Bacteria</taxon>
        <taxon>Pseudomonadati</taxon>
        <taxon>Pseudomonadota</taxon>
        <taxon>Alphaproteobacteria</taxon>
        <taxon>Rhodospirillales</taxon>
        <taxon>Kiloniellaceae</taxon>
        <taxon>Kiloniella</taxon>
    </lineage>
</organism>
<dbReference type="Gene3D" id="3.40.50.2020">
    <property type="match status" value="1"/>
</dbReference>
<dbReference type="InterPro" id="IPR051910">
    <property type="entry name" value="ComF/GntX_DNA_util-trans"/>
</dbReference>
<dbReference type="Pfam" id="PF18912">
    <property type="entry name" value="DZR_2"/>
    <property type="match status" value="1"/>
</dbReference>
<dbReference type="Proteomes" id="UP001597294">
    <property type="component" value="Unassembled WGS sequence"/>
</dbReference>
<evidence type="ECO:0000313" key="3">
    <source>
        <dbReference type="EMBL" id="MFD2206888.1"/>
    </source>
</evidence>
<evidence type="ECO:0000313" key="4">
    <source>
        <dbReference type="Proteomes" id="UP001597294"/>
    </source>
</evidence>